<evidence type="ECO:0000313" key="2">
    <source>
        <dbReference type="EMBL" id="KPU76993.1"/>
    </source>
</evidence>
<evidence type="ECO:0000313" key="3">
    <source>
        <dbReference type="Proteomes" id="UP000007801"/>
    </source>
</evidence>
<dbReference type="Proteomes" id="UP000007801">
    <property type="component" value="Unassembled WGS sequence"/>
</dbReference>
<reference evidence="2 3" key="1">
    <citation type="journal article" date="2007" name="Nature">
        <title>Evolution of genes and genomes on the Drosophila phylogeny.</title>
        <authorList>
            <consortium name="Drosophila 12 Genomes Consortium"/>
            <person name="Clark A.G."/>
            <person name="Eisen M.B."/>
            <person name="Smith D.R."/>
            <person name="Bergman C.M."/>
            <person name="Oliver B."/>
            <person name="Markow T.A."/>
            <person name="Kaufman T.C."/>
            <person name="Kellis M."/>
            <person name="Gelbart W."/>
            <person name="Iyer V.N."/>
            <person name="Pollard D.A."/>
            <person name="Sackton T.B."/>
            <person name="Larracuente A.M."/>
            <person name="Singh N.D."/>
            <person name="Abad J.P."/>
            <person name="Abt D.N."/>
            <person name="Adryan B."/>
            <person name="Aguade M."/>
            <person name="Akashi H."/>
            <person name="Anderson W.W."/>
            <person name="Aquadro C.F."/>
            <person name="Ardell D.H."/>
            <person name="Arguello R."/>
            <person name="Artieri C.G."/>
            <person name="Barbash D.A."/>
            <person name="Barker D."/>
            <person name="Barsanti P."/>
            <person name="Batterham P."/>
            <person name="Batzoglou S."/>
            <person name="Begun D."/>
            <person name="Bhutkar A."/>
            <person name="Blanco E."/>
            <person name="Bosak S.A."/>
            <person name="Bradley R.K."/>
            <person name="Brand A.D."/>
            <person name="Brent M.R."/>
            <person name="Brooks A.N."/>
            <person name="Brown R.H."/>
            <person name="Butlin R.K."/>
            <person name="Caggese C."/>
            <person name="Calvi B.R."/>
            <person name="Bernardo de Carvalho A."/>
            <person name="Caspi A."/>
            <person name="Castrezana S."/>
            <person name="Celniker S.E."/>
            <person name="Chang J.L."/>
            <person name="Chapple C."/>
            <person name="Chatterji S."/>
            <person name="Chinwalla A."/>
            <person name="Civetta A."/>
            <person name="Clifton S.W."/>
            <person name="Comeron J.M."/>
            <person name="Costello J.C."/>
            <person name="Coyne J.A."/>
            <person name="Daub J."/>
            <person name="David R.G."/>
            <person name="Delcher A.L."/>
            <person name="Delehaunty K."/>
            <person name="Do C.B."/>
            <person name="Ebling H."/>
            <person name="Edwards K."/>
            <person name="Eickbush T."/>
            <person name="Evans J.D."/>
            <person name="Filipski A."/>
            <person name="Findeiss S."/>
            <person name="Freyhult E."/>
            <person name="Fulton L."/>
            <person name="Fulton R."/>
            <person name="Garcia A.C."/>
            <person name="Gardiner A."/>
            <person name="Garfield D.A."/>
            <person name="Garvin B.E."/>
            <person name="Gibson G."/>
            <person name="Gilbert D."/>
            <person name="Gnerre S."/>
            <person name="Godfrey J."/>
            <person name="Good R."/>
            <person name="Gotea V."/>
            <person name="Gravely B."/>
            <person name="Greenberg A.J."/>
            <person name="Griffiths-Jones S."/>
            <person name="Gross S."/>
            <person name="Guigo R."/>
            <person name="Gustafson E.A."/>
            <person name="Haerty W."/>
            <person name="Hahn M.W."/>
            <person name="Halligan D.L."/>
            <person name="Halpern A.L."/>
            <person name="Halter G.M."/>
            <person name="Han M.V."/>
            <person name="Heger A."/>
            <person name="Hillier L."/>
            <person name="Hinrichs A.S."/>
            <person name="Holmes I."/>
            <person name="Hoskins R.A."/>
            <person name="Hubisz M.J."/>
            <person name="Hultmark D."/>
            <person name="Huntley M.A."/>
            <person name="Jaffe D.B."/>
            <person name="Jagadeeshan S."/>
            <person name="Jeck W.R."/>
            <person name="Johnson J."/>
            <person name="Jones C.D."/>
            <person name="Jordan W.C."/>
            <person name="Karpen G.H."/>
            <person name="Kataoka E."/>
            <person name="Keightley P.D."/>
            <person name="Kheradpour P."/>
            <person name="Kirkness E.F."/>
            <person name="Koerich L.B."/>
            <person name="Kristiansen K."/>
            <person name="Kudrna D."/>
            <person name="Kulathinal R.J."/>
            <person name="Kumar S."/>
            <person name="Kwok R."/>
            <person name="Lander E."/>
            <person name="Langley C.H."/>
            <person name="Lapoint R."/>
            <person name="Lazzaro B.P."/>
            <person name="Lee S.J."/>
            <person name="Levesque L."/>
            <person name="Li R."/>
            <person name="Lin C.F."/>
            <person name="Lin M.F."/>
            <person name="Lindblad-Toh K."/>
            <person name="Llopart A."/>
            <person name="Long M."/>
            <person name="Low L."/>
            <person name="Lozovsky E."/>
            <person name="Lu J."/>
            <person name="Luo M."/>
            <person name="Machado C.A."/>
            <person name="Makalowski W."/>
            <person name="Marzo M."/>
            <person name="Matsuda M."/>
            <person name="Matzkin L."/>
            <person name="McAllister B."/>
            <person name="McBride C.S."/>
            <person name="McKernan B."/>
            <person name="McKernan K."/>
            <person name="Mendez-Lago M."/>
            <person name="Minx P."/>
            <person name="Mollenhauer M.U."/>
            <person name="Montooth K."/>
            <person name="Mount S.M."/>
            <person name="Mu X."/>
            <person name="Myers E."/>
            <person name="Negre B."/>
            <person name="Newfeld S."/>
            <person name="Nielsen R."/>
            <person name="Noor M.A."/>
            <person name="O'Grady P."/>
            <person name="Pachter L."/>
            <person name="Papaceit M."/>
            <person name="Parisi M.J."/>
            <person name="Parisi M."/>
            <person name="Parts L."/>
            <person name="Pedersen J.S."/>
            <person name="Pesole G."/>
            <person name="Phillippy A.M."/>
            <person name="Ponting C.P."/>
            <person name="Pop M."/>
            <person name="Porcelli D."/>
            <person name="Powell J.R."/>
            <person name="Prohaska S."/>
            <person name="Pruitt K."/>
            <person name="Puig M."/>
            <person name="Quesneville H."/>
            <person name="Ram K.R."/>
            <person name="Rand D."/>
            <person name="Rasmussen M.D."/>
            <person name="Reed L.K."/>
            <person name="Reenan R."/>
            <person name="Reily A."/>
            <person name="Remington K.A."/>
            <person name="Rieger T.T."/>
            <person name="Ritchie M.G."/>
            <person name="Robin C."/>
            <person name="Rogers Y.H."/>
            <person name="Rohde C."/>
            <person name="Rozas J."/>
            <person name="Rubenfield M.J."/>
            <person name="Ruiz A."/>
            <person name="Russo S."/>
            <person name="Salzberg S.L."/>
            <person name="Sanchez-Gracia A."/>
            <person name="Saranga D.J."/>
            <person name="Sato H."/>
            <person name="Schaeffer S.W."/>
            <person name="Schatz M.C."/>
            <person name="Schlenke T."/>
            <person name="Schwartz R."/>
            <person name="Segarra C."/>
            <person name="Singh R.S."/>
            <person name="Sirot L."/>
            <person name="Sirota M."/>
            <person name="Sisneros N.B."/>
            <person name="Smith C.D."/>
            <person name="Smith T.F."/>
            <person name="Spieth J."/>
            <person name="Stage D.E."/>
            <person name="Stark A."/>
            <person name="Stephan W."/>
            <person name="Strausberg R.L."/>
            <person name="Strempel S."/>
            <person name="Sturgill D."/>
            <person name="Sutton G."/>
            <person name="Sutton G.G."/>
            <person name="Tao W."/>
            <person name="Teichmann S."/>
            <person name="Tobari Y.N."/>
            <person name="Tomimura Y."/>
            <person name="Tsolas J.M."/>
            <person name="Valente V.L."/>
            <person name="Venter E."/>
            <person name="Venter J.C."/>
            <person name="Vicario S."/>
            <person name="Vieira F.G."/>
            <person name="Vilella A.J."/>
            <person name="Villasante A."/>
            <person name="Walenz B."/>
            <person name="Wang J."/>
            <person name="Wasserman M."/>
            <person name="Watts T."/>
            <person name="Wilson D."/>
            <person name="Wilson R.K."/>
            <person name="Wing R.A."/>
            <person name="Wolfner M.F."/>
            <person name="Wong A."/>
            <person name="Wong G.K."/>
            <person name="Wu C.I."/>
            <person name="Wu G."/>
            <person name="Yamamoto D."/>
            <person name="Yang H.P."/>
            <person name="Yang S.P."/>
            <person name="Yorke J.A."/>
            <person name="Yoshida K."/>
            <person name="Zdobnov E."/>
            <person name="Zhang P."/>
            <person name="Zhang Y."/>
            <person name="Zimin A.V."/>
            <person name="Baldwin J."/>
            <person name="Abdouelleil A."/>
            <person name="Abdulkadir J."/>
            <person name="Abebe A."/>
            <person name="Abera B."/>
            <person name="Abreu J."/>
            <person name="Acer S.C."/>
            <person name="Aftuck L."/>
            <person name="Alexander A."/>
            <person name="An P."/>
            <person name="Anderson E."/>
            <person name="Anderson S."/>
            <person name="Arachi H."/>
            <person name="Azer M."/>
            <person name="Bachantsang P."/>
            <person name="Barry A."/>
            <person name="Bayul T."/>
            <person name="Berlin A."/>
            <person name="Bessette D."/>
            <person name="Bloom T."/>
            <person name="Blye J."/>
            <person name="Boguslavskiy L."/>
            <person name="Bonnet C."/>
            <person name="Boukhgalter B."/>
            <person name="Bourzgui I."/>
            <person name="Brown A."/>
            <person name="Cahill P."/>
            <person name="Channer S."/>
            <person name="Cheshatsang Y."/>
            <person name="Chuda L."/>
            <person name="Citroen M."/>
            <person name="Collymore A."/>
            <person name="Cooke P."/>
            <person name="Costello M."/>
            <person name="D'Aco K."/>
            <person name="Daza R."/>
            <person name="De Haan G."/>
            <person name="DeGray S."/>
            <person name="DeMaso C."/>
            <person name="Dhargay N."/>
            <person name="Dooley K."/>
            <person name="Dooley E."/>
            <person name="Doricent M."/>
            <person name="Dorje P."/>
            <person name="Dorjee K."/>
            <person name="Dupes A."/>
            <person name="Elong R."/>
            <person name="Falk J."/>
            <person name="Farina A."/>
            <person name="Faro S."/>
            <person name="Ferguson D."/>
            <person name="Fisher S."/>
            <person name="Foley C.D."/>
            <person name="Franke A."/>
            <person name="Friedrich D."/>
            <person name="Gadbois L."/>
            <person name="Gearin G."/>
            <person name="Gearin C.R."/>
            <person name="Giannoukos G."/>
            <person name="Goode T."/>
            <person name="Graham J."/>
            <person name="Grandbois E."/>
            <person name="Grewal S."/>
            <person name="Gyaltsen K."/>
            <person name="Hafez N."/>
            <person name="Hagos B."/>
            <person name="Hall J."/>
            <person name="Henson C."/>
            <person name="Hollinger A."/>
            <person name="Honan T."/>
            <person name="Huard M.D."/>
            <person name="Hughes L."/>
            <person name="Hurhula B."/>
            <person name="Husby M.E."/>
            <person name="Kamat A."/>
            <person name="Kanga B."/>
            <person name="Kashin S."/>
            <person name="Khazanovich D."/>
            <person name="Kisner P."/>
            <person name="Lance K."/>
            <person name="Lara M."/>
            <person name="Lee W."/>
            <person name="Lennon N."/>
            <person name="Letendre F."/>
            <person name="LeVine R."/>
            <person name="Lipovsky A."/>
            <person name="Liu X."/>
            <person name="Liu J."/>
            <person name="Liu S."/>
            <person name="Lokyitsang T."/>
            <person name="Lokyitsang Y."/>
            <person name="Lubonja R."/>
            <person name="Lui A."/>
            <person name="MacDonald P."/>
            <person name="Magnisalis V."/>
            <person name="Maru K."/>
            <person name="Matthews C."/>
            <person name="McCusker W."/>
            <person name="McDonough S."/>
            <person name="Mehta T."/>
            <person name="Meldrim J."/>
            <person name="Meneus L."/>
            <person name="Mihai O."/>
            <person name="Mihalev A."/>
            <person name="Mihova T."/>
            <person name="Mittelman R."/>
            <person name="Mlenga V."/>
            <person name="Montmayeur A."/>
            <person name="Mulrain L."/>
            <person name="Navidi A."/>
            <person name="Naylor J."/>
            <person name="Negash T."/>
            <person name="Nguyen T."/>
            <person name="Nguyen N."/>
            <person name="Nicol R."/>
            <person name="Norbu C."/>
            <person name="Norbu N."/>
            <person name="Novod N."/>
            <person name="O'Neill B."/>
            <person name="Osman S."/>
            <person name="Markiewicz E."/>
            <person name="Oyono O.L."/>
            <person name="Patti C."/>
            <person name="Phunkhang P."/>
            <person name="Pierre F."/>
            <person name="Priest M."/>
            <person name="Raghuraman S."/>
            <person name="Rege F."/>
            <person name="Reyes R."/>
            <person name="Rise C."/>
            <person name="Rogov P."/>
            <person name="Ross K."/>
            <person name="Ryan E."/>
            <person name="Settipalli S."/>
            <person name="Shea T."/>
            <person name="Sherpa N."/>
            <person name="Shi L."/>
            <person name="Shih D."/>
            <person name="Sparrow T."/>
            <person name="Spaulding J."/>
            <person name="Stalker J."/>
            <person name="Stange-Thomann N."/>
            <person name="Stavropoulos S."/>
            <person name="Stone C."/>
            <person name="Strader C."/>
            <person name="Tesfaye S."/>
            <person name="Thomson T."/>
            <person name="Thoulutsang Y."/>
            <person name="Thoulutsang D."/>
            <person name="Topham K."/>
            <person name="Topping I."/>
            <person name="Tsamla T."/>
            <person name="Vassiliev H."/>
            <person name="Vo A."/>
            <person name="Wangchuk T."/>
            <person name="Wangdi T."/>
            <person name="Weiand M."/>
            <person name="Wilkinson J."/>
            <person name="Wilson A."/>
            <person name="Yadav S."/>
            <person name="Young G."/>
            <person name="Yu Q."/>
            <person name="Zembek L."/>
            <person name="Zhong D."/>
            <person name="Zimmer A."/>
            <person name="Zwirko Z."/>
            <person name="Jaffe D.B."/>
            <person name="Alvarez P."/>
            <person name="Brockman W."/>
            <person name="Butler J."/>
            <person name="Chin C."/>
            <person name="Gnerre S."/>
            <person name="Grabherr M."/>
            <person name="Kleber M."/>
            <person name="Mauceli E."/>
            <person name="MacCallum I."/>
        </authorList>
    </citation>
    <scope>NUCLEOTIDE SEQUENCE [LARGE SCALE GENOMIC DNA]</scope>
    <source>
        <strain evidence="3">Tucson 14024-0371.13</strain>
    </source>
</reference>
<keyword evidence="3" id="KW-1185">Reference proteome</keyword>
<sequence length="84" mass="9261">MSHQLNDLQRLQCMLCLGVLKCNRNDVDKLVEHMKKVHPDIVGMTDVNCNPSSASIANQSEDLANSKSGLNKNSENPPDNNKSL</sequence>
<protein>
    <submittedName>
        <fullName evidence="2">Uncharacterized protein</fullName>
    </submittedName>
</protein>
<proteinExistence type="predicted"/>
<gene>
    <name evidence="2" type="primary">Dana\GF27361</name>
    <name evidence="2" type="ORF">GF27361</name>
</gene>
<organism evidence="2 3">
    <name type="scientific">Drosophila ananassae</name>
    <name type="common">Fruit fly</name>
    <dbReference type="NCBI Taxonomy" id="7217"/>
    <lineage>
        <taxon>Eukaryota</taxon>
        <taxon>Metazoa</taxon>
        <taxon>Ecdysozoa</taxon>
        <taxon>Arthropoda</taxon>
        <taxon>Hexapoda</taxon>
        <taxon>Insecta</taxon>
        <taxon>Pterygota</taxon>
        <taxon>Neoptera</taxon>
        <taxon>Endopterygota</taxon>
        <taxon>Diptera</taxon>
        <taxon>Brachycera</taxon>
        <taxon>Muscomorpha</taxon>
        <taxon>Ephydroidea</taxon>
        <taxon>Drosophilidae</taxon>
        <taxon>Drosophila</taxon>
        <taxon>Sophophora</taxon>
    </lineage>
</organism>
<name>A0A0P8XR14_DROAN</name>
<feature type="region of interest" description="Disordered" evidence="1">
    <location>
        <begin position="52"/>
        <end position="84"/>
    </location>
</feature>
<accession>A0A0P8XR14</accession>
<dbReference type="EMBL" id="CH902619">
    <property type="protein sequence ID" value="KPU76993.1"/>
    <property type="molecule type" value="Genomic_DNA"/>
</dbReference>
<dbReference type="InParanoid" id="A0A0P8XR14"/>
<evidence type="ECO:0000256" key="1">
    <source>
        <dbReference type="SAM" id="MobiDB-lite"/>
    </source>
</evidence>
<dbReference type="AlphaFoldDB" id="A0A0P8XR14"/>